<dbReference type="AlphaFoldDB" id="A0A4R0NTF4"/>
<dbReference type="Gene3D" id="2.60.450.10">
    <property type="entry name" value="Lipopolysaccharide (LPS) transport protein A like domain"/>
    <property type="match status" value="2"/>
</dbReference>
<sequence>MQKLFVFLFFLISPILLFGQQVGSKIRIESFSTIKGDIKNKVTYLRNPVFKQDNATLTCDSAIFYNERNYFEAYKNVHINQLTTDIYSDQLEYDGNKKHAHLTGNVVMKDPTSVLTTNILDYNTLSKIGTYTTGGKIVNEQVTLTSKNGYYFSNTSDSYFRYNVVVVTPQVTIKSDTLRYNTQTKWTYFYGPTNIKGKDDNLYTENGAYNTTTEDAYFGKKNLYTQGTRSLKGDSLYYFGKVGYGKAVKNIVFSDTKDKMKMFGDLGYYYKSDQRTLVTRNAYLGIGTEDSILVKGKKKPDSLWMGADTLETQMVLQKTIKLVPKISIKADNQVGEDDEDTGEKKEKKESPDLVNAKSSPKEDRAKRNAARNKPDKKKQKGKPDDGDLASSIKDSGLDSLKSKVDSLSKPLIGLIPDSLKKGNVLKGKADSIIKNLPKLKIDSLQKKSPVKTADLLKKIPKIGLDSLNKSMEKTILETDKNKVVKNVKSVLTKPDTVQFNPADTVQARVIRAYHGVKVYKTNIQATTDSLFYTSADSTLRCYSNPIIWSEGSQQVGDTIYVQFKNKKLNNLQAFRNAFLVNTPKDSLRFNQIKGRLMTGFFKDGKFKNLYVDGNAESIYYTQDDSTKVYKEMNQTLSSRIKFIFKDNENDIDDIVYIKGIEGALNPEAKVAKDLTLKGFSWKPKERPKSKKDAVGSSGKAKPKVKPKTITTKSSTSKLATTTAKPKIVPIAKPKVVVANDSLKMDKKLPQAKPSDSINFGIKPILPKKDSIQVKKVIGM</sequence>
<organism evidence="3 4">
    <name type="scientific">Pedobacter frigidisoli</name>
    <dbReference type="NCBI Taxonomy" id="2530455"/>
    <lineage>
        <taxon>Bacteria</taxon>
        <taxon>Pseudomonadati</taxon>
        <taxon>Bacteroidota</taxon>
        <taxon>Sphingobacteriia</taxon>
        <taxon>Sphingobacteriales</taxon>
        <taxon>Sphingobacteriaceae</taxon>
        <taxon>Pedobacter</taxon>
    </lineage>
</organism>
<evidence type="ECO:0000313" key="4">
    <source>
        <dbReference type="Proteomes" id="UP000291485"/>
    </source>
</evidence>
<keyword evidence="4" id="KW-1185">Reference proteome</keyword>
<dbReference type="EMBL" id="SJSN01000014">
    <property type="protein sequence ID" value="TCD04578.1"/>
    <property type="molecule type" value="Genomic_DNA"/>
</dbReference>
<reference evidence="3 4" key="1">
    <citation type="submission" date="2019-02" db="EMBL/GenBank/DDBJ databases">
        <title>Pedobacter sp. RP-3-11 sp. nov., isolated from Arctic soil.</title>
        <authorList>
            <person name="Dahal R.H."/>
        </authorList>
    </citation>
    <scope>NUCLEOTIDE SEQUENCE [LARGE SCALE GENOMIC DNA]</scope>
    <source>
        <strain evidence="3 4">RP-3-11</strain>
    </source>
</reference>
<feature type="region of interest" description="Disordered" evidence="1">
    <location>
        <begin position="333"/>
        <end position="394"/>
    </location>
</feature>
<evidence type="ECO:0000313" key="3">
    <source>
        <dbReference type="EMBL" id="TCD04578.1"/>
    </source>
</evidence>
<evidence type="ECO:0000256" key="1">
    <source>
        <dbReference type="SAM" id="MobiDB-lite"/>
    </source>
</evidence>
<feature type="compositionally biased region" description="Low complexity" evidence="1">
    <location>
        <begin position="707"/>
        <end position="716"/>
    </location>
</feature>
<feature type="compositionally biased region" description="Basic residues" evidence="1">
    <location>
        <begin position="367"/>
        <end position="380"/>
    </location>
</feature>
<feature type="compositionally biased region" description="Basic and acidic residues" evidence="1">
    <location>
        <begin position="342"/>
        <end position="351"/>
    </location>
</feature>
<dbReference type="RefSeq" id="WP_131560914.1">
    <property type="nucleotide sequence ID" value="NZ_SJSN01000014.1"/>
</dbReference>
<dbReference type="Proteomes" id="UP000291485">
    <property type="component" value="Unassembled WGS sequence"/>
</dbReference>
<feature type="region of interest" description="Disordered" evidence="1">
    <location>
        <begin position="681"/>
        <end position="716"/>
    </location>
</feature>
<dbReference type="Pfam" id="PF13100">
    <property type="entry name" value="OstA_2"/>
    <property type="match status" value="1"/>
</dbReference>
<gene>
    <name evidence="3" type="ORF">EZ449_16640</name>
</gene>
<feature type="compositionally biased region" description="Basic and acidic residues" evidence="1">
    <location>
        <begin position="682"/>
        <end position="693"/>
    </location>
</feature>
<evidence type="ECO:0000259" key="2">
    <source>
        <dbReference type="Pfam" id="PF13100"/>
    </source>
</evidence>
<proteinExistence type="predicted"/>
<protein>
    <recommendedName>
        <fullName evidence="2">Organic solvent tolerance-like N-terminal domain-containing protein</fullName>
    </recommendedName>
</protein>
<name>A0A4R0NTF4_9SPHI</name>
<feature type="domain" description="Organic solvent tolerance-like N-terminal" evidence="2">
    <location>
        <begin position="31"/>
        <end position="176"/>
    </location>
</feature>
<dbReference type="OrthoDB" id="9805931at2"/>
<dbReference type="InterPro" id="IPR005653">
    <property type="entry name" value="OstA-like_N"/>
</dbReference>
<accession>A0A4R0NTF4</accession>
<comment type="caution">
    <text evidence="3">The sequence shown here is derived from an EMBL/GenBank/DDBJ whole genome shotgun (WGS) entry which is preliminary data.</text>
</comment>